<evidence type="ECO:0000313" key="1">
    <source>
        <dbReference type="EMBL" id="RZT00245.1"/>
    </source>
</evidence>
<evidence type="ECO:0000313" key="2">
    <source>
        <dbReference type="Proteomes" id="UP000292262"/>
    </source>
</evidence>
<evidence type="ECO:0008006" key="3">
    <source>
        <dbReference type="Google" id="ProtNLM"/>
    </source>
</evidence>
<name>A0A4Q7PI52_9FLAO</name>
<dbReference type="RefSeq" id="WP_130286032.1">
    <property type="nucleotide sequence ID" value="NZ_SGXE01000001.1"/>
</dbReference>
<dbReference type="PROSITE" id="PS51257">
    <property type="entry name" value="PROKAR_LIPOPROTEIN"/>
    <property type="match status" value="1"/>
</dbReference>
<protein>
    <recommendedName>
        <fullName evidence="3">Lipoprotein</fullName>
    </recommendedName>
</protein>
<comment type="caution">
    <text evidence="1">The sequence shown here is derived from an EMBL/GenBank/DDBJ whole genome shotgun (WGS) entry which is preliminary data.</text>
</comment>
<dbReference type="Proteomes" id="UP000292262">
    <property type="component" value="Unassembled WGS sequence"/>
</dbReference>
<dbReference type="OrthoDB" id="163809at2"/>
<keyword evidence="2" id="KW-1185">Reference proteome</keyword>
<dbReference type="EMBL" id="SGXE01000001">
    <property type="protein sequence ID" value="RZT00245.1"/>
    <property type="molecule type" value="Genomic_DNA"/>
</dbReference>
<proteinExistence type="predicted"/>
<organism evidence="1 2">
    <name type="scientific">Aquimarina brevivitae</name>
    <dbReference type="NCBI Taxonomy" id="323412"/>
    <lineage>
        <taxon>Bacteria</taxon>
        <taxon>Pseudomonadati</taxon>
        <taxon>Bacteroidota</taxon>
        <taxon>Flavobacteriia</taxon>
        <taxon>Flavobacteriales</taxon>
        <taxon>Flavobacteriaceae</taxon>
        <taxon>Aquimarina</taxon>
    </lineage>
</organism>
<gene>
    <name evidence="1" type="ORF">EV197_1481</name>
</gene>
<reference evidence="1 2" key="1">
    <citation type="submission" date="2019-02" db="EMBL/GenBank/DDBJ databases">
        <title>Genomic Encyclopedia of Type Strains, Phase IV (KMG-IV): sequencing the most valuable type-strain genomes for metagenomic binning, comparative biology and taxonomic classification.</title>
        <authorList>
            <person name="Goeker M."/>
        </authorList>
    </citation>
    <scope>NUCLEOTIDE SEQUENCE [LARGE SCALE GENOMIC DNA]</scope>
    <source>
        <strain evidence="1 2">DSM 17196</strain>
    </source>
</reference>
<dbReference type="AlphaFoldDB" id="A0A4Q7PI52"/>
<sequence>MKKHLVFILGLTLLLTACEEQDITSSPAEVAQQPTSEIQIDELVAQANGAKSSTGINFSLGYEQQVLLISRKGDVRESLLLGFTGIEDSRCPINARCITPGAAEVTMSFANRFGFNTLPMCIGACGVLDRPFDNEAQQRMEDEIVFELNNTNYVLVLKDVTPYLEAGVPTVEEDYAVQLQIKVQ</sequence>
<accession>A0A4Q7PI52</accession>